<feature type="compositionally biased region" description="Acidic residues" evidence="7">
    <location>
        <begin position="330"/>
        <end position="346"/>
    </location>
</feature>
<dbReference type="EMBL" id="QHKO01000003">
    <property type="protein sequence ID" value="RAL23100.1"/>
    <property type="molecule type" value="Genomic_DNA"/>
</dbReference>
<dbReference type="GO" id="GO:0016740">
    <property type="term" value="F:transferase activity"/>
    <property type="evidence" value="ECO:0007669"/>
    <property type="project" value="UniProtKB-KW"/>
</dbReference>
<feature type="active site" description="Nucleophile" evidence="6">
    <location>
        <position position="640"/>
    </location>
</feature>
<reference evidence="9 10" key="1">
    <citation type="submission" date="2018-05" db="EMBL/GenBank/DDBJ databases">
        <title>Lujinxingia marina gen. nov. sp. nov., a new facultative anaerobic member of the class Deltaproteobacteria, and proposal of Lujinxingaceae fam. nov.</title>
        <authorList>
            <person name="Li C.-M."/>
        </authorList>
    </citation>
    <scope>NUCLEOTIDE SEQUENCE [LARGE SCALE GENOMIC DNA]</scope>
    <source>
        <strain evidence="9 10">B210</strain>
    </source>
</reference>
<dbReference type="UniPathway" id="UPA00219"/>
<dbReference type="GO" id="GO:0071555">
    <property type="term" value="P:cell wall organization"/>
    <property type="evidence" value="ECO:0007669"/>
    <property type="project" value="UniProtKB-UniRule"/>
</dbReference>
<dbReference type="Pfam" id="PF20142">
    <property type="entry name" value="Scaffold"/>
    <property type="match status" value="1"/>
</dbReference>
<keyword evidence="3 6" id="KW-0133">Cell shape</keyword>
<evidence type="ECO:0000256" key="4">
    <source>
        <dbReference type="ARBA" id="ARBA00022984"/>
    </source>
</evidence>
<dbReference type="GO" id="GO:0009252">
    <property type="term" value="P:peptidoglycan biosynthetic process"/>
    <property type="evidence" value="ECO:0007669"/>
    <property type="project" value="UniProtKB-UniPathway"/>
</dbReference>
<keyword evidence="4 6" id="KW-0573">Peptidoglycan synthesis</keyword>
<evidence type="ECO:0000256" key="5">
    <source>
        <dbReference type="ARBA" id="ARBA00023316"/>
    </source>
</evidence>
<evidence type="ECO:0000256" key="2">
    <source>
        <dbReference type="ARBA" id="ARBA00022679"/>
    </source>
</evidence>
<dbReference type="CDD" id="cd16913">
    <property type="entry name" value="YkuD_like"/>
    <property type="match status" value="1"/>
</dbReference>
<dbReference type="GO" id="GO:0008360">
    <property type="term" value="P:regulation of cell shape"/>
    <property type="evidence" value="ECO:0007669"/>
    <property type="project" value="UniProtKB-UniRule"/>
</dbReference>
<dbReference type="PROSITE" id="PS52029">
    <property type="entry name" value="LD_TPASE"/>
    <property type="match status" value="1"/>
</dbReference>
<sequence>MEGSEAPGPLPVPVEAARQLVESRVGELAPVLEEAAREKALRGAVEALVANEAARPFAARVQSGLRYSTVYQREYVDGERWPFLTDAGGLNEVGIAVLEEVRKAPLHGIELTLFGLERIEKLQARIAALSPDEPAGEESAFKLQPQEVESLVVAVSAFAETHGGLEGPVVERTLIRGGAGLERVQEYVRERGRAFAERSALRAELELYVADAALRYAREMRHANLNRLGWRELRDAGGSTELILGRMQRTLGALNQARGADDVQEVFRGLEPDHPQYRALFEATQRYREWVAAGGWPQVRPVSLREGTRSPRVGVLRERLRREGYLSPVEPDEEVVEPGDEAEEASAELVARADVPDPDGEVARAEVLDPDEEVARADVLDPDEEVARAAVLDPDEEVARSDAASAEQEVARSDAASADEVPADEVVPEVDPDVVDAALIEAMRLYRQTHQFQERGEPTAGVWRSLNVSAERRLAQMELTLGRWRESQMDGDEDFVFVNIPDFHAEVFVEGERQMRFRVVVGNNKRVCDSESGRWKYPNATPVQWAPMEHMILNPSWYVPPRLVRESLAPKAARNPNYYEEKGYEVLQLGSGEAVRQKPGPDNALGVAKFIFPNEQNIYLHDTPQKHYFDYPVRGFSSGCVRVHQPVELARFLAEYQGREELNVDELIDSGRTRKIDFERQLPVFIEYYTVWIDEAGHANFLADIYRHDARRSSEDPEAFDSCIQRRAPKESPLEGSEDEPTGVGDDLGP</sequence>
<comment type="caution">
    <text evidence="9">The sequence shown here is derived from an EMBL/GenBank/DDBJ whole genome shotgun (WGS) entry which is preliminary data.</text>
</comment>
<feature type="region of interest" description="Disordered" evidence="7">
    <location>
        <begin position="712"/>
        <end position="750"/>
    </location>
</feature>
<keyword evidence="5 6" id="KW-0961">Cell wall biogenesis/degradation</keyword>
<protein>
    <recommendedName>
        <fullName evidence="8">L,D-TPase catalytic domain-containing protein</fullName>
    </recommendedName>
</protein>
<dbReference type="InterPro" id="IPR005490">
    <property type="entry name" value="LD_TPept_cat_dom"/>
</dbReference>
<accession>A0A328C8V4</accession>
<evidence type="ECO:0000256" key="1">
    <source>
        <dbReference type="ARBA" id="ARBA00004752"/>
    </source>
</evidence>
<feature type="region of interest" description="Disordered" evidence="7">
    <location>
        <begin position="396"/>
        <end position="423"/>
    </location>
</feature>
<dbReference type="Gene3D" id="2.40.440.10">
    <property type="entry name" value="L,D-transpeptidase catalytic domain-like"/>
    <property type="match status" value="1"/>
</dbReference>
<name>A0A328C8V4_9DELT</name>
<evidence type="ECO:0000256" key="6">
    <source>
        <dbReference type="PROSITE-ProRule" id="PRU01373"/>
    </source>
</evidence>
<dbReference type="InterPro" id="IPR038063">
    <property type="entry name" value="Transpep_catalytic_dom"/>
</dbReference>
<comment type="pathway">
    <text evidence="1 6">Cell wall biogenesis; peptidoglycan biosynthesis.</text>
</comment>
<evidence type="ECO:0000259" key="8">
    <source>
        <dbReference type="PROSITE" id="PS52029"/>
    </source>
</evidence>
<dbReference type="Pfam" id="PF03734">
    <property type="entry name" value="YkuD"/>
    <property type="match status" value="1"/>
</dbReference>
<feature type="region of interest" description="Disordered" evidence="7">
    <location>
        <begin position="328"/>
        <end position="353"/>
    </location>
</feature>
<dbReference type="InterPro" id="IPR045380">
    <property type="entry name" value="LD_TPept_scaffold_dom"/>
</dbReference>
<dbReference type="PANTHER" id="PTHR41533:SF1">
    <property type="entry name" value="L,D-TRANSPEPTIDASE YCBB-RELATED"/>
    <property type="match status" value="1"/>
</dbReference>
<dbReference type="Proteomes" id="UP000249169">
    <property type="component" value="Unassembled WGS sequence"/>
</dbReference>
<gene>
    <name evidence="9" type="ORF">DL240_09445</name>
</gene>
<proteinExistence type="predicted"/>
<evidence type="ECO:0000313" key="10">
    <source>
        <dbReference type="Proteomes" id="UP000249169"/>
    </source>
</evidence>
<evidence type="ECO:0000313" key="9">
    <source>
        <dbReference type="EMBL" id="RAL23100.1"/>
    </source>
</evidence>
<dbReference type="SUPFAM" id="SSF141523">
    <property type="entry name" value="L,D-transpeptidase catalytic domain-like"/>
    <property type="match status" value="1"/>
</dbReference>
<dbReference type="PANTHER" id="PTHR41533">
    <property type="entry name" value="L,D-TRANSPEPTIDASE HI_1667-RELATED"/>
    <property type="match status" value="1"/>
</dbReference>
<keyword evidence="2" id="KW-0808">Transferase</keyword>
<feature type="domain" description="L,D-TPase catalytic" evidence="8">
    <location>
        <begin position="494"/>
        <end position="665"/>
    </location>
</feature>
<organism evidence="9 10">
    <name type="scientific">Lujinxingia litoralis</name>
    <dbReference type="NCBI Taxonomy" id="2211119"/>
    <lineage>
        <taxon>Bacteria</taxon>
        <taxon>Deltaproteobacteria</taxon>
        <taxon>Bradymonadales</taxon>
        <taxon>Lujinxingiaceae</taxon>
        <taxon>Lujinxingia</taxon>
    </lineage>
</organism>
<dbReference type="AlphaFoldDB" id="A0A328C8V4"/>
<evidence type="ECO:0000256" key="7">
    <source>
        <dbReference type="SAM" id="MobiDB-lite"/>
    </source>
</evidence>
<feature type="active site" description="Proton donor/acceptor" evidence="6">
    <location>
        <position position="621"/>
    </location>
</feature>
<keyword evidence="10" id="KW-1185">Reference proteome</keyword>
<evidence type="ECO:0000256" key="3">
    <source>
        <dbReference type="ARBA" id="ARBA00022960"/>
    </source>
</evidence>
<dbReference type="InterPro" id="IPR052905">
    <property type="entry name" value="LD-transpeptidase_YkuD-like"/>
</dbReference>